<evidence type="ECO:0000313" key="2">
    <source>
        <dbReference type="EMBL" id="ETR69168.1"/>
    </source>
</evidence>
<comment type="caution">
    <text evidence="2">The sequence shown here is derived from an EMBL/GenBank/DDBJ whole genome shotgun (WGS) entry which is preliminary data.</text>
</comment>
<feature type="non-terminal residue" evidence="2">
    <location>
        <position position="480"/>
    </location>
</feature>
<gene>
    <name evidence="2" type="ORF">OMM_09841</name>
</gene>
<dbReference type="Gene3D" id="3.40.50.300">
    <property type="entry name" value="P-loop containing nucleotide triphosphate hydrolases"/>
    <property type="match status" value="1"/>
</dbReference>
<proteinExistence type="predicted"/>
<evidence type="ECO:0000259" key="1">
    <source>
        <dbReference type="Pfam" id="PF03235"/>
    </source>
</evidence>
<feature type="domain" description="GmrSD restriction endonucleases N-terminal" evidence="1">
    <location>
        <begin position="113"/>
        <end position="259"/>
    </location>
</feature>
<evidence type="ECO:0000313" key="3">
    <source>
        <dbReference type="Proteomes" id="UP000189670"/>
    </source>
</evidence>
<dbReference type="AlphaFoldDB" id="A0A1V1P2Y4"/>
<dbReference type="Pfam" id="PF03235">
    <property type="entry name" value="GmrSD_N"/>
    <property type="match status" value="1"/>
</dbReference>
<dbReference type="InterPro" id="IPR027417">
    <property type="entry name" value="P-loop_NTPase"/>
</dbReference>
<sequence>MMEKNIKLGLTENTLALLSKQLPESIITKLRPVEQQVYMSFDGFCSILKGLLGDDDFEVHKDTIFNYASQIESDEDTLQQDIYISENDRTSIYPYDPSKADIDIREDPQTVYELVQRKWDRELIVMPDFQRKYIWKPEQQSLFIESVLLNFPLPPLYINKDTKGKYIVVDGRQRITTLRRFLQNEFRLQGLRAFPKLNDKNFDELIAINSEYQTKIEDRKLLVYLIQPTVPMEMVYDIFNRINTGGTQLERQEIRNCIYLGKATDFLKKLAAKDIFKQAIDYGISNNRAKDQEAILRFLAFRIFDHKSKYKSSMNDFVENAMKCMNGFCNDELLQLEKDFEKAMRYTLDFFNKNNFRIPTENTRGRVNIAVFETVAGFFASKSEKFLKHNKAQIKANYSLLIKDENFIDAVRFSTGDRKRVITRFDIAFDKLTLECEKRIKMINSTRLKNFKNFKNETVFNVSQLNLLTGINGRGKSSYL</sequence>
<dbReference type="InterPro" id="IPR004919">
    <property type="entry name" value="GmrSD_N"/>
</dbReference>
<dbReference type="PANTHER" id="PTHR39639:SF1">
    <property type="entry name" value="DUF262 DOMAIN-CONTAINING PROTEIN"/>
    <property type="match status" value="1"/>
</dbReference>
<name>A0A1V1P2Y4_9BACT</name>
<reference evidence="3" key="1">
    <citation type="submission" date="2012-11" db="EMBL/GenBank/DDBJ databases">
        <authorList>
            <person name="Lucero-Rivera Y.E."/>
            <person name="Tovar-Ramirez D."/>
        </authorList>
    </citation>
    <scope>NUCLEOTIDE SEQUENCE [LARGE SCALE GENOMIC DNA]</scope>
    <source>
        <strain evidence="3">Araruama</strain>
    </source>
</reference>
<organism evidence="2 3">
    <name type="scientific">Candidatus Magnetoglobus multicellularis str. Araruama</name>
    <dbReference type="NCBI Taxonomy" id="890399"/>
    <lineage>
        <taxon>Bacteria</taxon>
        <taxon>Pseudomonadati</taxon>
        <taxon>Thermodesulfobacteriota</taxon>
        <taxon>Desulfobacteria</taxon>
        <taxon>Desulfobacterales</taxon>
        <taxon>Desulfobacteraceae</taxon>
        <taxon>Candidatus Magnetoglobus</taxon>
    </lineage>
</organism>
<dbReference type="PANTHER" id="PTHR39639">
    <property type="entry name" value="CHROMOSOME 16, WHOLE GENOME SHOTGUN SEQUENCE"/>
    <property type="match status" value="1"/>
</dbReference>
<dbReference type="Proteomes" id="UP000189670">
    <property type="component" value="Unassembled WGS sequence"/>
</dbReference>
<protein>
    <recommendedName>
        <fullName evidence="1">GmrSD restriction endonucleases N-terminal domain-containing protein</fullName>
    </recommendedName>
</protein>
<dbReference type="EMBL" id="ATBP01000719">
    <property type="protein sequence ID" value="ETR69168.1"/>
    <property type="molecule type" value="Genomic_DNA"/>
</dbReference>
<accession>A0A1V1P2Y4</accession>